<dbReference type="PANTHER" id="PTHR22997">
    <property type="entry name" value="PIH1 DOMAIN-CONTAINING PROTEIN 1"/>
    <property type="match status" value="1"/>
</dbReference>
<proteinExistence type="inferred from homology"/>
<feature type="region of interest" description="Disordered" evidence="2">
    <location>
        <begin position="191"/>
        <end position="235"/>
    </location>
</feature>
<reference evidence="4" key="1">
    <citation type="journal article" date="2018" name="Genome Biol. Evol.">
        <title>Genomics and development of Lentinus tigrinus, a white-rot wood-decaying mushroom with dimorphic fruiting bodies.</title>
        <authorList>
            <person name="Wu B."/>
            <person name="Xu Z."/>
            <person name="Knudson A."/>
            <person name="Carlson A."/>
            <person name="Chen N."/>
            <person name="Kovaka S."/>
            <person name="LaButti K."/>
            <person name="Lipzen A."/>
            <person name="Pennachio C."/>
            <person name="Riley R."/>
            <person name="Schakwitz W."/>
            <person name="Umezawa K."/>
            <person name="Ohm R.A."/>
            <person name="Grigoriev I.V."/>
            <person name="Nagy L.G."/>
            <person name="Gibbons J."/>
            <person name="Hibbett D."/>
        </authorList>
    </citation>
    <scope>NUCLEOTIDE SEQUENCE [LARGE SCALE GENOMIC DNA]</scope>
    <source>
        <strain evidence="4">ALCF2SS1-6</strain>
    </source>
</reference>
<evidence type="ECO:0000256" key="2">
    <source>
        <dbReference type="SAM" id="MobiDB-lite"/>
    </source>
</evidence>
<comment type="similarity">
    <text evidence="1">Belongs to the PIH1 family.</text>
</comment>
<name>A0A5C2SC74_9APHY</name>
<keyword evidence="5" id="KW-1185">Reference proteome</keyword>
<dbReference type="STRING" id="1328759.A0A5C2SC74"/>
<dbReference type="InterPro" id="IPR050734">
    <property type="entry name" value="PIH1/Kintoun_subfamily"/>
</dbReference>
<dbReference type="GO" id="GO:1990904">
    <property type="term" value="C:ribonucleoprotein complex"/>
    <property type="evidence" value="ECO:0007669"/>
    <property type="project" value="TreeGrafter"/>
</dbReference>
<evidence type="ECO:0000313" key="5">
    <source>
        <dbReference type="Proteomes" id="UP000313359"/>
    </source>
</evidence>
<organism evidence="4 5">
    <name type="scientific">Lentinus tigrinus ALCF2SS1-6</name>
    <dbReference type="NCBI Taxonomy" id="1328759"/>
    <lineage>
        <taxon>Eukaryota</taxon>
        <taxon>Fungi</taxon>
        <taxon>Dikarya</taxon>
        <taxon>Basidiomycota</taxon>
        <taxon>Agaricomycotina</taxon>
        <taxon>Agaricomycetes</taxon>
        <taxon>Polyporales</taxon>
        <taxon>Polyporaceae</taxon>
        <taxon>Lentinus</taxon>
    </lineage>
</organism>
<dbReference type="PANTHER" id="PTHR22997:SF0">
    <property type="entry name" value="PIH1 DOMAIN-CONTAINING PROTEIN 1"/>
    <property type="match status" value="1"/>
</dbReference>
<feature type="compositionally biased region" description="Low complexity" evidence="2">
    <location>
        <begin position="208"/>
        <end position="227"/>
    </location>
</feature>
<evidence type="ECO:0000313" key="4">
    <source>
        <dbReference type="EMBL" id="RPD60719.1"/>
    </source>
</evidence>
<dbReference type="Proteomes" id="UP000313359">
    <property type="component" value="Unassembled WGS sequence"/>
</dbReference>
<dbReference type="GO" id="GO:0006364">
    <property type="term" value="P:rRNA processing"/>
    <property type="evidence" value="ECO:0007669"/>
    <property type="project" value="TreeGrafter"/>
</dbReference>
<feature type="domain" description="PIH1 N-terminal" evidence="3">
    <location>
        <begin position="11"/>
        <end position="162"/>
    </location>
</feature>
<dbReference type="EMBL" id="ML122264">
    <property type="protein sequence ID" value="RPD60719.1"/>
    <property type="molecule type" value="Genomic_DNA"/>
</dbReference>
<dbReference type="GO" id="GO:0000492">
    <property type="term" value="P:box C/D snoRNP assembly"/>
    <property type="evidence" value="ECO:0007669"/>
    <property type="project" value="TreeGrafter"/>
</dbReference>
<dbReference type="OrthoDB" id="5135119at2759"/>
<accession>A0A5C2SC74</accession>
<dbReference type="InterPro" id="IPR012981">
    <property type="entry name" value="PIH1_N"/>
</dbReference>
<protein>
    <recommendedName>
        <fullName evidence="3">PIH1 N-terminal domain-containing protein</fullName>
    </recommendedName>
</protein>
<evidence type="ECO:0000259" key="3">
    <source>
        <dbReference type="Pfam" id="PF08190"/>
    </source>
</evidence>
<sequence length="357" mass="37672">MASATTKVDLAPSPGFCVKSTTQNSAATKDAAPITIPSGLKVFVNIAWDANVPPPPDGSDAAIERAMSDSTPVDADQALQWFVPVIVSEPRPDTDKAGKPSVVFDCIFNSSLKSRALRSPEFKTFLIELAFQRIEAQYSLLLSRQIGTPNITSKGKLKPRTVLVPTSLLQGTTLIPTASTSSSRPLIEELPASTSTPAAPPKGILKKSSAYTTPTSTSPAAPSTPQAEVPGLSWSRTPDGRLRIALSVPHLTRTSISSTTLDIEPRRIIFEAPGQSAAPSRLPKPSSASAGYALDLDLSASDADILALFASSGRSVHMQNGEESGRSALTLKRERALDVDGATAEWRVAEGLLVIYA</sequence>
<dbReference type="GO" id="GO:0005737">
    <property type="term" value="C:cytoplasm"/>
    <property type="evidence" value="ECO:0007669"/>
    <property type="project" value="TreeGrafter"/>
</dbReference>
<evidence type="ECO:0000256" key="1">
    <source>
        <dbReference type="ARBA" id="ARBA00008511"/>
    </source>
</evidence>
<gene>
    <name evidence="4" type="ORF">L227DRAFT_81444</name>
</gene>
<dbReference type="Pfam" id="PF08190">
    <property type="entry name" value="PIH1"/>
    <property type="match status" value="1"/>
</dbReference>
<dbReference type="GO" id="GO:0097255">
    <property type="term" value="C:R2TP complex"/>
    <property type="evidence" value="ECO:0007669"/>
    <property type="project" value="TreeGrafter"/>
</dbReference>
<dbReference type="AlphaFoldDB" id="A0A5C2SC74"/>